<accession>A0A1I7XQ76</accession>
<dbReference type="InterPro" id="IPR006941">
    <property type="entry name" value="RNase_CAF1"/>
</dbReference>
<evidence type="ECO:0000256" key="2">
    <source>
        <dbReference type="SAM" id="Phobius"/>
    </source>
</evidence>
<dbReference type="GO" id="GO:1990432">
    <property type="term" value="P:siRNA 3'-end processing"/>
    <property type="evidence" value="ECO:0007669"/>
    <property type="project" value="TreeGrafter"/>
</dbReference>
<feature type="signal peptide" evidence="3">
    <location>
        <begin position="1"/>
        <end position="18"/>
    </location>
</feature>
<evidence type="ECO:0000256" key="1">
    <source>
        <dbReference type="ARBA" id="ARBA00008372"/>
    </source>
</evidence>
<dbReference type="InterPro" id="IPR012337">
    <property type="entry name" value="RNaseH-like_sf"/>
</dbReference>
<feature type="chain" id="PRO_5009311365" evidence="3">
    <location>
        <begin position="19"/>
        <end position="471"/>
    </location>
</feature>
<comment type="similarity">
    <text evidence="1">Belongs to the CAF1 family.</text>
</comment>
<dbReference type="AlphaFoldDB" id="A0A1I7XQ76"/>
<dbReference type="SUPFAM" id="SSF53098">
    <property type="entry name" value="Ribonuclease H-like"/>
    <property type="match status" value="1"/>
</dbReference>
<keyword evidence="2" id="KW-1133">Transmembrane helix</keyword>
<keyword evidence="4" id="KW-1185">Reference proteome</keyword>
<dbReference type="GO" id="GO:0000289">
    <property type="term" value="P:nuclear-transcribed mRNA poly(A) tail shortening"/>
    <property type="evidence" value="ECO:0007669"/>
    <property type="project" value="TreeGrafter"/>
</dbReference>
<dbReference type="WBParaSite" id="Hba_19947">
    <property type="protein sequence ID" value="Hba_19947"/>
    <property type="gene ID" value="Hba_19947"/>
</dbReference>
<dbReference type="GO" id="GO:0000175">
    <property type="term" value="F:3'-5'-RNA exonuclease activity"/>
    <property type="evidence" value="ECO:0007669"/>
    <property type="project" value="TreeGrafter"/>
</dbReference>
<dbReference type="Pfam" id="PF04857">
    <property type="entry name" value="CAF1"/>
    <property type="match status" value="1"/>
</dbReference>
<dbReference type="Proteomes" id="UP000095283">
    <property type="component" value="Unplaced"/>
</dbReference>
<protein>
    <submittedName>
        <fullName evidence="5">Poly(A)-specific ribonuclease PARN-like domain-containing protein 1</fullName>
    </submittedName>
</protein>
<keyword evidence="2" id="KW-0812">Transmembrane</keyword>
<dbReference type="GO" id="GO:0003723">
    <property type="term" value="F:RNA binding"/>
    <property type="evidence" value="ECO:0007669"/>
    <property type="project" value="TreeGrafter"/>
</dbReference>
<dbReference type="PANTHER" id="PTHR15092:SF44">
    <property type="entry name" value="POLY(A)-SPECIFIC RIBONUCLEASE PARN"/>
    <property type="match status" value="1"/>
</dbReference>
<evidence type="ECO:0000256" key="3">
    <source>
        <dbReference type="SAM" id="SignalP"/>
    </source>
</evidence>
<evidence type="ECO:0000313" key="5">
    <source>
        <dbReference type="WBParaSite" id="Hba_19947"/>
    </source>
</evidence>
<dbReference type="InterPro" id="IPR051181">
    <property type="entry name" value="CAF1_poly(A)_ribonucleases"/>
</dbReference>
<dbReference type="Gene3D" id="3.30.420.10">
    <property type="entry name" value="Ribonuclease H-like superfamily/Ribonuclease H"/>
    <property type="match status" value="2"/>
</dbReference>
<dbReference type="GO" id="GO:1990431">
    <property type="term" value="P:priRNA 3'-end processing"/>
    <property type="evidence" value="ECO:0007669"/>
    <property type="project" value="TreeGrafter"/>
</dbReference>
<keyword evidence="3" id="KW-0732">Signal</keyword>
<dbReference type="InterPro" id="IPR036397">
    <property type="entry name" value="RNaseH_sf"/>
</dbReference>
<organism evidence="4 5">
    <name type="scientific">Heterorhabditis bacteriophora</name>
    <name type="common">Entomopathogenic nematode worm</name>
    <dbReference type="NCBI Taxonomy" id="37862"/>
    <lineage>
        <taxon>Eukaryota</taxon>
        <taxon>Metazoa</taxon>
        <taxon>Ecdysozoa</taxon>
        <taxon>Nematoda</taxon>
        <taxon>Chromadorea</taxon>
        <taxon>Rhabditida</taxon>
        <taxon>Rhabditina</taxon>
        <taxon>Rhabditomorpha</taxon>
        <taxon>Strongyloidea</taxon>
        <taxon>Heterorhabditidae</taxon>
        <taxon>Heterorhabditis</taxon>
    </lineage>
</organism>
<sequence length="471" mass="54436">MGNHYIIYLFCLAVDVEFLGLYGENAQQRCTLFDEPHERYKVDVYNVYLFKQGLQHQEYSFSVSSLSFLETHGFDFNKFIGDGVSHVNLDELEQIIQTFKNSYSGIDSFGGKMRSLLSRVHHALNSRLARLRRKSTGSEGAQSRGFESFGINLGRESLNDLQRAAILYKLYSTVPGVRMRIENNMLECDSTRITKRELGTIKDDLLKTIARELMGASEIIMSIIESRLVRYANMVTFSKCRCIILIIQQELFYVNHRSKNFQPVVGHNSFYDLLYLYQYFVADLPESYARFKQAVNIIFPLVIDTKVLADACNKYHNAAFDALTTGQIFVKLAHLIPIPILFLSGLQLGDDPPSRNPGEILAEMTSGEDIIASADTFQKELRMQFGRWRCDTRVEGNIVRIATNTDTTFVYFKMMLLSKHFLIRYMLYLYYQLLTIRLLLLFPHRQWDRTLEKQFSISDSYTSTIEFSPKI</sequence>
<proteinExistence type="inferred from homology"/>
<evidence type="ECO:0000313" key="4">
    <source>
        <dbReference type="Proteomes" id="UP000095283"/>
    </source>
</evidence>
<feature type="transmembrane region" description="Helical" evidence="2">
    <location>
        <begin position="422"/>
        <end position="442"/>
    </location>
</feature>
<dbReference type="PANTHER" id="PTHR15092">
    <property type="entry name" value="POLY A -SPECIFIC RIBONUCLEASE/TARGET OF EGR1, MEMBER 1"/>
    <property type="match status" value="1"/>
</dbReference>
<keyword evidence="2" id="KW-0472">Membrane</keyword>
<reference evidence="5" key="1">
    <citation type="submission" date="2016-11" db="UniProtKB">
        <authorList>
            <consortium name="WormBaseParasite"/>
        </authorList>
    </citation>
    <scope>IDENTIFICATION</scope>
</reference>
<name>A0A1I7XQ76_HETBA</name>
<dbReference type="GO" id="GO:0005634">
    <property type="term" value="C:nucleus"/>
    <property type="evidence" value="ECO:0007669"/>
    <property type="project" value="TreeGrafter"/>
</dbReference>